<comment type="caution">
    <text evidence="1">The sequence shown here is derived from an EMBL/GenBank/DDBJ whole genome shotgun (WGS) entry which is preliminary data.</text>
</comment>
<evidence type="ECO:0000313" key="1">
    <source>
        <dbReference type="EMBL" id="RHJ61144.1"/>
    </source>
</evidence>
<organism evidence="1 2">
    <name type="scientific">[Ruminococcus] lactaris</name>
    <dbReference type="NCBI Taxonomy" id="46228"/>
    <lineage>
        <taxon>Bacteria</taxon>
        <taxon>Bacillati</taxon>
        <taxon>Bacillota</taxon>
        <taxon>Clostridia</taxon>
        <taxon>Lachnospirales</taxon>
        <taxon>Lachnospiraceae</taxon>
        <taxon>Mediterraneibacter</taxon>
    </lineage>
</organism>
<name>A0A415D4V6_9FIRM</name>
<dbReference type="Proteomes" id="UP000285832">
    <property type="component" value="Unassembled WGS sequence"/>
</dbReference>
<protein>
    <submittedName>
        <fullName evidence="1">Uncharacterized protein</fullName>
    </submittedName>
</protein>
<dbReference type="RefSeq" id="WP_118279131.1">
    <property type="nucleotide sequence ID" value="NZ_JAQDJO010000017.1"/>
</dbReference>
<reference evidence="1 2" key="1">
    <citation type="submission" date="2018-08" db="EMBL/GenBank/DDBJ databases">
        <title>A genome reference for cultivated species of the human gut microbiota.</title>
        <authorList>
            <person name="Zou Y."/>
            <person name="Xue W."/>
            <person name="Luo G."/>
        </authorList>
    </citation>
    <scope>NUCLEOTIDE SEQUENCE [LARGE SCALE GENOMIC DNA]</scope>
    <source>
        <strain evidence="1 2">AM09-9</strain>
    </source>
</reference>
<dbReference type="EMBL" id="QRMI01000018">
    <property type="protein sequence ID" value="RHJ61144.1"/>
    <property type="molecule type" value="Genomic_DNA"/>
</dbReference>
<proteinExistence type="predicted"/>
<accession>A0A415D4V6</accession>
<sequence length="72" mass="7936">MTKKEITITPDEFSKKSADVAADMIANSKCGIDSAAGQALIAISQEIFVRMLCKMFETEEEDETAEETDKTE</sequence>
<evidence type="ECO:0000313" key="2">
    <source>
        <dbReference type="Proteomes" id="UP000285832"/>
    </source>
</evidence>
<gene>
    <name evidence="1" type="ORF">DW116_08190</name>
</gene>
<dbReference type="AlphaFoldDB" id="A0A415D4V6"/>